<dbReference type="SUPFAM" id="SSF102198">
    <property type="entry name" value="Putative cyclase"/>
    <property type="match status" value="1"/>
</dbReference>
<keyword evidence="2" id="KW-1185">Reference proteome</keyword>
<dbReference type="InterPro" id="IPR007325">
    <property type="entry name" value="KFase/CYL"/>
</dbReference>
<evidence type="ECO:0000313" key="2">
    <source>
        <dbReference type="Proteomes" id="UP001501671"/>
    </source>
</evidence>
<sequence>MNKRWKRRPEGSTWGDFGPEDELGRLNLLTEEKVLQAVREVRAGKVFCLSLPLDLPGGNVLNPRRHPPILRPTFRDGTPYMNFAFDRLQQSAVDVLSDDQVTLSMQYSTQWDGLCHMGAQFDTQGDGLPRRVYYNGYAAGVDVLGGEGFQEGDAQRDRCCPPGRSYARKLSVSRYAEKGMQGRGVLVDLARHFGPGRIRVGYEGLQAAMREASVAVEPGDMLVLRTGFAEAVVAMGGQPDGHALEAAGAVLDGSDPALLDWIAESGVAAICADNYAVEAYPAGTSGPGHSVLPLHHHCLFKLGVPLAELWYLKDLADWLHEHGRSRFLLTAPPLRLPGAVGSPVTPIATV</sequence>
<gene>
    <name evidence="1" type="ORF">GCM10023144_34980</name>
</gene>
<dbReference type="PANTHER" id="PTHR34861:SF10">
    <property type="entry name" value="CYCLASE"/>
    <property type="match status" value="1"/>
</dbReference>
<dbReference type="Proteomes" id="UP001501671">
    <property type="component" value="Unassembled WGS sequence"/>
</dbReference>
<comment type="caution">
    <text evidence="1">The sequence shown here is derived from an EMBL/GenBank/DDBJ whole genome shotgun (WGS) entry which is preliminary data.</text>
</comment>
<name>A0ABP8HEG0_9BURK</name>
<dbReference type="InterPro" id="IPR037175">
    <property type="entry name" value="KFase_sf"/>
</dbReference>
<accession>A0ABP8HEG0</accession>
<dbReference type="PANTHER" id="PTHR34861">
    <property type="match status" value="1"/>
</dbReference>
<reference evidence="2" key="1">
    <citation type="journal article" date="2019" name="Int. J. Syst. Evol. Microbiol.">
        <title>The Global Catalogue of Microorganisms (GCM) 10K type strain sequencing project: providing services to taxonomists for standard genome sequencing and annotation.</title>
        <authorList>
            <consortium name="The Broad Institute Genomics Platform"/>
            <consortium name="The Broad Institute Genome Sequencing Center for Infectious Disease"/>
            <person name="Wu L."/>
            <person name="Ma J."/>
        </authorList>
    </citation>
    <scope>NUCLEOTIDE SEQUENCE [LARGE SCALE GENOMIC DNA]</scope>
    <source>
        <strain evidence="2">JCM 17666</strain>
    </source>
</reference>
<dbReference type="Gene3D" id="3.50.30.50">
    <property type="entry name" value="Putative cyclase"/>
    <property type="match status" value="1"/>
</dbReference>
<proteinExistence type="predicted"/>
<evidence type="ECO:0000313" key="1">
    <source>
        <dbReference type="EMBL" id="GAA4338238.1"/>
    </source>
</evidence>
<protein>
    <submittedName>
        <fullName evidence="1">Cyclase family protein</fullName>
    </submittedName>
</protein>
<dbReference type="EMBL" id="BAABFO010000019">
    <property type="protein sequence ID" value="GAA4338238.1"/>
    <property type="molecule type" value="Genomic_DNA"/>
</dbReference>
<organism evidence="1 2">
    <name type="scientific">Pigmentiphaga soli</name>
    <dbReference type="NCBI Taxonomy" id="1007095"/>
    <lineage>
        <taxon>Bacteria</taxon>
        <taxon>Pseudomonadati</taxon>
        <taxon>Pseudomonadota</taxon>
        <taxon>Betaproteobacteria</taxon>
        <taxon>Burkholderiales</taxon>
        <taxon>Alcaligenaceae</taxon>
        <taxon>Pigmentiphaga</taxon>
    </lineage>
</organism>
<dbReference type="Pfam" id="PF04199">
    <property type="entry name" value="Cyclase"/>
    <property type="match status" value="1"/>
</dbReference>
<dbReference type="RefSeq" id="WP_345251165.1">
    <property type="nucleotide sequence ID" value="NZ_BAABFO010000019.1"/>
</dbReference>